<proteinExistence type="predicted"/>
<evidence type="ECO:0000313" key="1">
    <source>
        <dbReference type="EMBL" id="MBD0725382.1"/>
    </source>
</evidence>
<reference evidence="1 2" key="1">
    <citation type="journal article" date="2020" name="Microbiol. Res.">
        <title>Flavobacterium pokkalii sp. nov., a novel plant growth promoting native rhizobacteria isolated from pokkali rice grown in coastal saline affected agricultural regions of southern India, Kerala.</title>
        <authorList>
            <person name="Menon R.R."/>
            <person name="Kumari S."/>
            <person name="Viver T."/>
            <person name="Rameshkumar N."/>
        </authorList>
    </citation>
    <scope>NUCLEOTIDE SEQUENCE [LARGE SCALE GENOMIC DNA]</scope>
    <source>
        <strain evidence="1 2">L1I52</strain>
    </source>
</reference>
<evidence type="ECO:0000313" key="2">
    <source>
        <dbReference type="Proteomes" id="UP000661715"/>
    </source>
</evidence>
<keyword evidence="2" id="KW-1185">Reference proteome</keyword>
<dbReference type="EMBL" id="NASZ01000012">
    <property type="protein sequence ID" value="MBD0725382.1"/>
    <property type="molecule type" value="Genomic_DNA"/>
</dbReference>
<gene>
    <name evidence="1" type="ORF">B6A10_09345</name>
</gene>
<dbReference type="Proteomes" id="UP000661715">
    <property type="component" value="Unassembled WGS sequence"/>
</dbReference>
<name>A0ABR7URV1_9FLAO</name>
<accession>A0ABR7URV1</accession>
<protein>
    <submittedName>
        <fullName evidence="1">Uncharacterized protein</fullName>
    </submittedName>
</protein>
<comment type="caution">
    <text evidence="1">The sequence shown here is derived from an EMBL/GenBank/DDBJ whole genome shotgun (WGS) entry which is preliminary data.</text>
</comment>
<organism evidence="1 2">
    <name type="scientific">Flavobacterium pokkalii</name>
    <dbReference type="NCBI Taxonomy" id="1940408"/>
    <lineage>
        <taxon>Bacteria</taxon>
        <taxon>Pseudomonadati</taxon>
        <taxon>Bacteroidota</taxon>
        <taxon>Flavobacteriia</taxon>
        <taxon>Flavobacteriales</taxon>
        <taxon>Flavobacteriaceae</taxon>
        <taxon>Flavobacterium</taxon>
    </lineage>
</organism>
<dbReference type="RefSeq" id="WP_188220664.1">
    <property type="nucleotide sequence ID" value="NZ_NASZ01000012.1"/>
</dbReference>
<sequence>MNKKVVEDIQFRIIKDASGENVSLDNMSIKATNSLIEILTALRNIAQYESRPDLTIGVKRGSACASINGNEGLQVVRDGFLKVFNNDSERNNIYVHNMQIIKDQITNSELDFEVSFLEDGERIPVIELFGQKFRKKRERREVENNFNIEFFEAELMESGGNRPNFHVKRAGHSFKIKCERADAIKISPFLYKTVKFSAWAKMNSNHKMEYTLCDIYNANERDFYNEFKEFFKEQNRLEGTAPLKRIHYKLKDFYSNEQFKESRKFLKLYCNDLADINDLTTILIISKAFKHHNDLKDLLKNIEDIIVSKTKKRLV</sequence>